<dbReference type="PRINTS" id="PR01021">
    <property type="entry name" value="OMPADOMAIN"/>
</dbReference>
<dbReference type="SUPFAM" id="SSF103088">
    <property type="entry name" value="OmpA-like"/>
    <property type="match status" value="1"/>
</dbReference>
<keyword evidence="7" id="KW-0626">Porin</keyword>
<dbReference type="Gene3D" id="2.40.160.20">
    <property type="match status" value="1"/>
</dbReference>
<feature type="domain" description="OmpA-like" evidence="12">
    <location>
        <begin position="272"/>
        <end position="386"/>
    </location>
</feature>
<dbReference type="InterPro" id="IPR027385">
    <property type="entry name" value="Beta-barrel_OMP"/>
</dbReference>
<keyword evidence="5 11" id="KW-0732">Signal</keyword>
<accession>A0ABS5QBE4</accession>
<dbReference type="Gene3D" id="3.30.1330.60">
    <property type="entry name" value="OmpA-like domain"/>
    <property type="match status" value="1"/>
</dbReference>
<keyword evidence="9" id="KW-0998">Cell outer membrane</keyword>
<keyword evidence="2" id="KW-0813">Transport</keyword>
<dbReference type="Pfam" id="PF00691">
    <property type="entry name" value="OmpA"/>
    <property type="match status" value="1"/>
</dbReference>
<evidence type="ECO:0000259" key="12">
    <source>
        <dbReference type="PROSITE" id="PS51123"/>
    </source>
</evidence>
<dbReference type="PANTHER" id="PTHR30329:SF21">
    <property type="entry name" value="LIPOPROTEIN YIAD-RELATED"/>
    <property type="match status" value="1"/>
</dbReference>
<comment type="caution">
    <text evidence="13">The sequence shown here is derived from an EMBL/GenBank/DDBJ whole genome shotgun (WGS) entry which is preliminary data.</text>
</comment>
<dbReference type="EMBL" id="JAHCDA010000001">
    <property type="protein sequence ID" value="MBS7810985.1"/>
    <property type="molecule type" value="Genomic_DNA"/>
</dbReference>
<dbReference type="SUPFAM" id="SSF56925">
    <property type="entry name" value="OMPA-like"/>
    <property type="match status" value="1"/>
</dbReference>
<dbReference type="Proteomes" id="UP000766336">
    <property type="component" value="Unassembled WGS sequence"/>
</dbReference>
<name>A0ABS5QBE4_9PROT</name>
<evidence type="ECO:0000256" key="4">
    <source>
        <dbReference type="ARBA" id="ARBA00022692"/>
    </source>
</evidence>
<proteinExistence type="predicted"/>
<evidence type="ECO:0000256" key="7">
    <source>
        <dbReference type="ARBA" id="ARBA00023114"/>
    </source>
</evidence>
<sequence length="386" mass="41079">MSHLKNHLLAGAALLALPAVASAQPAEGFFDGFRLAPQQTVSGLYIGAGAGANFTNNTQLRSDSSLAAGLAANGIGGRGRAVFETGWTGVASLGWGFGNGLRVEVEGNFRQNDFDKVNRVNGANLNGRAGGFQRTYGAMANALYDFRIPGVPWFVPYVGGGVGYAWRDWDPLRVNGPDGAAISNTSRGGFAYQAIGGAAFPIASVPGLAITAEYRYFAMEPTDMRTSVINASGATVAAGRIRSVNENHSVLVGLRYAFNQPVPPPPPAPVAVAQPAPARTYLVFFDWDRADLTDRARQIIADAAQNARVVSSTRIEVSGHADRTGTAVYNQRLSVRRAEAVANELVRHGIGRNEITVQGFGFERPLVPTAMGVREPQNRRVEIVLR</sequence>
<keyword evidence="6" id="KW-0406">Ion transport</keyword>
<evidence type="ECO:0000256" key="2">
    <source>
        <dbReference type="ARBA" id="ARBA00022448"/>
    </source>
</evidence>
<evidence type="ECO:0000313" key="14">
    <source>
        <dbReference type="Proteomes" id="UP000766336"/>
    </source>
</evidence>
<dbReference type="PANTHER" id="PTHR30329">
    <property type="entry name" value="STATOR ELEMENT OF FLAGELLAR MOTOR COMPLEX"/>
    <property type="match status" value="1"/>
</dbReference>
<keyword evidence="4" id="KW-0812">Transmembrane</keyword>
<evidence type="ECO:0000256" key="1">
    <source>
        <dbReference type="ARBA" id="ARBA00004571"/>
    </source>
</evidence>
<feature type="chain" id="PRO_5047057627" evidence="11">
    <location>
        <begin position="24"/>
        <end position="386"/>
    </location>
</feature>
<dbReference type="Pfam" id="PF13505">
    <property type="entry name" value="OMP_b-brl"/>
    <property type="match status" value="1"/>
</dbReference>
<protein>
    <submittedName>
        <fullName evidence="13">OmpA family protein</fullName>
    </submittedName>
</protein>
<dbReference type="InterPro" id="IPR011250">
    <property type="entry name" value="OMP/PagP_B-barrel"/>
</dbReference>
<dbReference type="CDD" id="cd07185">
    <property type="entry name" value="OmpA_C-like"/>
    <property type="match status" value="1"/>
</dbReference>
<comment type="subcellular location">
    <subcellularLocation>
        <location evidence="1">Cell outer membrane</location>
        <topology evidence="1">Multi-pass membrane protein</topology>
    </subcellularLocation>
</comment>
<dbReference type="PROSITE" id="PS51123">
    <property type="entry name" value="OMPA_2"/>
    <property type="match status" value="1"/>
</dbReference>
<evidence type="ECO:0000256" key="8">
    <source>
        <dbReference type="ARBA" id="ARBA00023136"/>
    </source>
</evidence>
<dbReference type="RefSeq" id="WP_213669563.1">
    <property type="nucleotide sequence ID" value="NZ_JAHCDA010000001.1"/>
</dbReference>
<keyword evidence="14" id="KW-1185">Reference proteome</keyword>
<evidence type="ECO:0000256" key="11">
    <source>
        <dbReference type="SAM" id="SignalP"/>
    </source>
</evidence>
<evidence type="ECO:0000256" key="5">
    <source>
        <dbReference type="ARBA" id="ARBA00022729"/>
    </source>
</evidence>
<keyword evidence="8 10" id="KW-0472">Membrane</keyword>
<evidence type="ECO:0000256" key="9">
    <source>
        <dbReference type="ARBA" id="ARBA00023237"/>
    </source>
</evidence>
<dbReference type="InterPro" id="IPR006664">
    <property type="entry name" value="OMP_bac"/>
</dbReference>
<evidence type="ECO:0000313" key="13">
    <source>
        <dbReference type="EMBL" id="MBS7810985.1"/>
    </source>
</evidence>
<evidence type="ECO:0000256" key="3">
    <source>
        <dbReference type="ARBA" id="ARBA00022452"/>
    </source>
</evidence>
<dbReference type="InterPro" id="IPR036737">
    <property type="entry name" value="OmpA-like_sf"/>
</dbReference>
<dbReference type="InterPro" id="IPR006665">
    <property type="entry name" value="OmpA-like"/>
</dbReference>
<keyword evidence="3" id="KW-1134">Transmembrane beta strand</keyword>
<gene>
    <name evidence="13" type="ORF">KHU32_08550</name>
</gene>
<feature type="signal peptide" evidence="11">
    <location>
        <begin position="1"/>
        <end position="23"/>
    </location>
</feature>
<organism evidence="13 14">
    <name type="scientific">Roseococcus pinisoli</name>
    <dbReference type="NCBI Taxonomy" id="2835040"/>
    <lineage>
        <taxon>Bacteria</taxon>
        <taxon>Pseudomonadati</taxon>
        <taxon>Pseudomonadota</taxon>
        <taxon>Alphaproteobacteria</taxon>
        <taxon>Acetobacterales</taxon>
        <taxon>Roseomonadaceae</taxon>
        <taxon>Roseococcus</taxon>
    </lineage>
</organism>
<reference evidence="13 14" key="1">
    <citation type="submission" date="2021-05" db="EMBL/GenBank/DDBJ databases">
        <title>Roseococcus sp. XZZS9, whole genome shotgun sequencing project.</title>
        <authorList>
            <person name="Zhao G."/>
            <person name="Shen L."/>
        </authorList>
    </citation>
    <scope>NUCLEOTIDE SEQUENCE [LARGE SCALE GENOMIC DNA]</scope>
    <source>
        <strain evidence="13 14">XZZS9</strain>
    </source>
</reference>
<evidence type="ECO:0000256" key="6">
    <source>
        <dbReference type="ARBA" id="ARBA00023065"/>
    </source>
</evidence>
<evidence type="ECO:0000256" key="10">
    <source>
        <dbReference type="PROSITE-ProRule" id="PRU00473"/>
    </source>
</evidence>
<dbReference type="InterPro" id="IPR050330">
    <property type="entry name" value="Bact_OuterMem_StrucFunc"/>
</dbReference>